<gene>
    <name evidence="9" type="ORF">RR46_01293</name>
</gene>
<evidence type="ECO:0000256" key="6">
    <source>
        <dbReference type="ARBA" id="ARBA00023242"/>
    </source>
</evidence>
<evidence type="ECO:0000256" key="1">
    <source>
        <dbReference type="ARBA" id="ARBA00004123"/>
    </source>
</evidence>
<dbReference type="InterPro" id="IPR013087">
    <property type="entry name" value="Znf_C2H2_type"/>
</dbReference>
<dbReference type="AlphaFoldDB" id="A0A0N0PAK7"/>
<feature type="domain" description="C2H2-type" evidence="8">
    <location>
        <begin position="262"/>
        <end position="290"/>
    </location>
</feature>
<dbReference type="InterPro" id="IPR050331">
    <property type="entry name" value="Zinc_finger"/>
</dbReference>
<comment type="subcellular location">
    <subcellularLocation>
        <location evidence="1">Nucleus</location>
    </subcellularLocation>
</comment>
<feature type="domain" description="C2H2-type" evidence="8">
    <location>
        <begin position="115"/>
        <end position="142"/>
    </location>
</feature>
<evidence type="ECO:0000256" key="2">
    <source>
        <dbReference type="ARBA" id="ARBA00022723"/>
    </source>
</evidence>
<dbReference type="Pfam" id="PF00096">
    <property type="entry name" value="zf-C2H2"/>
    <property type="match status" value="2"/>
</dbReference>
<keyword evidence="10" id="KW-1185">Reference proteome</keyword>
<evidence type="ECO:0000313" key="10">
    <source>
        <dbReference type="Proteomes" id="UP000053268"/>
    </source>
</evidence>
<name>A0A0N0PAK7_PAPXU</name>
<keyword evidence="5" id="KW-0862">Zinc</keyword>
<dbReference type="SUPFAM" id="SSF57667">
    <property type="entry name" value="beta-beta-alpha zinc fingers"/>
    <property type="match status" value="3"/>
</dbReference>
<dbReference type="EMBL" id="KQ458725">
    <property type="protein sequence ID" value="KPJ05348.1"/>
    <property type="molecule type" value="Genomic_DNA"/>
</dbReference>
<feature type="domain" description="C2H2-type" evidence="8">
    <location>
        <begin position="86"/>
        <end position="114"/>
    </location>
</feature>
<evidence type="ECO:0000313" key="9">
    <source>
        <dbReference type="EMBL" id="KPJ05348.1"/>
    </source>
</evidence>
<evidence type="ECO:0000256" key="4">
    <source>
        <dbReference type="ARBA" id="ARBA00022771"/>
    </source>
</evidence>
<dbReference type="FunFam" id="3.30.160.60:FF:000145">
    <property type="entry name" value="Zinc finger protein 574"/>
    <property type="match status" value="1"/>
</dbReference>
<dbReference type="PROSITE" id="PS00028">
    <property type="entry name" value="ZINC_FINGER_C2H2_1"/>
    <property type="match status" value="7"/>
</dbReference>
<feature type="domain" description="C2H2-type" evidence="8">
    <location>
        <begin position="27"/>
        <end position="50"/>
    </location>
</feature>
<dbReference type="GO" id="GO:0010468">
    <property type="term" value="P:regulation of gene expression"/>
    <property type="evidence" value="ECO:0007669"/>
    <property type="project" value="TreeGrafter"/>
</dbReference>
<sequence>MIVFTEEEMLENREEKRNQPNYKKISYKCESCVLGFTRKDTFDQHMKKRHDKLLILECFTLDPTDGATIAVSPDELSEHMQSQHLVQCNQCGDKFKGKHTLRTHKIRIHGVQRNYICDICKKSFKTKSRLESHIVTHNATLASKLAFCATCNSVGGSGVKQLTYKHVLCYPVTYECMECKKKFASKVYWRKHCEFYHQRKSQYKCETCNKLFISDWRLKNHRQTQHGLTRSRNHSCNICGKKFFTQSTLRGHQLTHSEERSYMCEDCGDTFKQRPALYTHSRLVHKTRTTTMTTV</sequence>
<evidence type="ECO:0000256" key="3">
    <source>
        <dbReference type="ARBA" id="ARBA00022737"/>
    </source>
</evidence>
<dbReference type="PANTHER" id="PTHR16515">
    <property type="entry name" value="PR DOMAIN ZINC FINGER PROTEIN"/>
    <property type="match status" value="1"/>
</dbReference>
<keyword evidence="2" id="KW-0479">Metal-binding</keyword>
<dbReference type="SMART" id="SM00355">
    <property type="entry name" value="ZnF_C2H2"/>
    <property type="match status" value="7"/>
</dbReference>
<dbReference type="Gene3D" id="3.30.160.60">
    <property type="entry name" value="Classic Zinc Finger"/>
    <property type="match status" value="5"/>
</dbReference>
<accession>A0A0N0PAK7</accession>
<keyword evidence="4 7" id="KW-0863">Zinc-finger</keyword>
<organism evidence="9 10">
    <name type="scientific">Papilio xuthus</name>
    <name type="common">Asian swallowtail butterfly</name>
    <dbReference type="NCBI Taxonomy" id="66420"/>
    <lineage>
        <taxon>Eukaryota</taxon>
        <taxon>Metazoa</taxon>
        <taxon>Ecdysozoa</taxon>
        <taxon>Arthropoda</taxon>
        <taxon>Hexapoda</taxon>
        <taxon>Insecta</taxon>
        <taxon>Pterygota</taxon>
        <taxon>Neoptera</taxon>
        <taxon>Endopterygota</taxon>
        <taxon>Lepidoptera</taxon>
        <taxon>Glossata</taxon>
        <taxon>Ditrysia</taxon>
        <taxon>Papilionoidea</taxon>
        <taxon>Papilionidae</taxon>
        <taxon>Papilioninae</taxon>
        <taxon>Papilio</taxon>
    </lineage>
</organism>
<dbReference type="STRING" id="66420.A0A0N0PAK7"/>
<feature type="domain" description="C2H2-type" evidence="8">
    <location>
        <begin position="234"/>
        <end position="261"/>
    </location>
</feature>
<evidence type="ECO:0000256" key="5">
    <source>
        <dbReference type="ARBA" id="ARBA00022833"/>
    </source>
</evidence>
<evidence type="ECO:0000259" key="8">
    <source>
        <dbReference type="PROSITE" id="PS50157"/>
    </source>
</evidence>
<evidence type="ECO:0000256" key="7">
    <source>
        <dbReference type="PROSITE-ProRule" id="PRU00042"/>
    </source>
</evidence>
<keyword evidence="3" id="KW-0677">Repeat</keyword>
<proteinExistence type="predicted"/>
<reference evidence="9 10" key="1">
    <citation type="journal article" date="2015" name="Nat. Commun.">
        <title>Outbred genome sequencing and CRISPR/Cas9 gene editing in butterflies.</title>
        <authorList>
            <person name="Li X."/>
            <person name="Fan D."/>
            <person name="Zhang W."/>
            <person name="Liu G."/>
            <person name="Zhang L."/>
            <person name="Zhao L."/>
            <person name="Fang X."/>
            <person name="Chen L."/>
            <person name="Dong Y."/>
            <person name="Chen Y."/>
            <person name="Ding Y."/>
            <person name="Zhao R."/>
            <person name="Feng M."/>
            <person name="Zhu Y."/>
            <person name="Feng Y."/>
            <person name="Jiang X."/>
            <person name="Zhu D."/>
            <person name="Xiang H."/>
            <person name="Feng X."/>
            <person name="Li S."/>
            <person name="Wang J."/>
            <person name="Zhang G."/>
            <person name="Kronforst M.R."/>
            <person name="Wang W."/>
        </authorList>
    </citation>
    <scope>NUCLEOTIDE SEQUENCE [LARGE SCALE GENOMIC DNA]</scope>
    <source>
        <strain evidence="9">Ya'a_city_454_Px</strain>
        <tissue evidence="9">Whole body</tissue>
    </source>
</reference>
<dbReference type="InterPro" id="IPR036236">
    <property type="entry name" value="Znf_C2H2_sf"/>
</dbReference>
<feature type="domain" description="C2H2-type" evidence="8">
    <location>
        <begin position="203"/>
        <end position="231"/>
    </location>
</feature>
<dbReference type="PROSITE" id="PS50157">
    <property type="entry name" value="ZINC_FINGER_C2H2_2"/>
    <property type="match status" value="7"/>
</dbReference>
<dbReference type="GO" id="GO:0008270">
    <property type="term" value="F:zinc ion binding"/>
    <property type="evidence" value="ECO:0007669"/>
    <property type="project" value="UniProtKB-KW"/>
</dbReference>
<keyword evidence="6" id="KW-0539">Nucleus</keyword>
<dbReference type="GO" id="GO:0005634">
    <property type="term" value="C:nucleus"/>
    <property type="evidence" value="ECO:0007669"/>
    <property type="project" value="UniProtKB-SubCell"/>
</dbReference>
<feature type="domain" description="C2H2-type" evidence="8">
    <location>
        <begin position="174"/>
        <end position="202"/>
    </location>
</feature>
<dbReference type="Proteomes" id="UP000053268">
    <property type="component" value="Unassembled WGS sequence"/>
</dbReference>
<protein>
    <submittedName>
        <fullName evidence="9">Zinc finger protein 26</fullName>
    </submittedName>
</protein>
<dbReference type="PANTHER" id="PTHR16515:SF34">
    <property type="entry name" value="PR DOMAIN ZINC FINGER PROTEIN 15"/>
    <property type="match status" value="1"/>
</dbReference>